<feature type="region of interest" description="Disordered" evidence="2">
    <location>
        <begin position="297"/>
        <end position="330"/>
    </location>
</feature>
<sequence length="330" mass="38096">MTKLLRTWGQEKTFVQFVLVKTDAYVRNAAWMSSETNLTAVKEKRWDQGPAQYMKSLPVHKQKKMVRKAFRKLEKMKHEPVQQDKNNMESLIQLVISQDLTIRQQIRKMREIDIAIEKNELEVCMGWTESAEENTDKEACYSEQPCDYQLQEYIYTNDGVLQLEEELEQHKQLIQVLTNEIEEEIKSICLKDVDDTEKAAENSEWEYKDDTSVEGLKDELEDSMKKGLAIHMNLLEIQKQLQYNEVIMQSKMRECELLAGQLSTLHIADNVDHLCSLSFKDIKKGSIGQIRLPKTMSKTDVNDTDSDTGISSTHSQDSLSPCLEISAPPI</sequence>
<feature type="non-terminal residue" evidence="3">
    <location>
        <position position="330"/>
    </location>
</feature>
<evidence type="ECO:0000313" key="4">
    <source>
        <dbReference type="Proteomes" id="UP000886611"/>
    </source>
</evidence>
<dbReference type="AlphaFoldDB" id="A0A8X7X0R9"/>
<accession>A0A8X7X0R9</accession>
<name>A0A8X7X0R9_POLSE</name>
<evidence type="ECO:0000256" key="1">
    <source>
        <dbReference type="SAM" id="Coils"/>
    </source>
</evidence>
<keyword evidence="1" id="KW-0175">Coiled coil</keyword>
<evidence type="ECO:0000313" key="3">
    <source>
        <dbReference type="EMBL" id="KAG2459832.1"/>
    </source>
</evidence>
<keyword evidence="4" id="KW-1185">Reference proteome</keyword>
<proteinExistence type="predicted"/>
<dbReference type="EMBL" id="JAATIS010005064">
    <property type="protein sequence ID" value="KAG2459832.1"/>
    <property type="molecule type" value="Genomic_DNA"/>
</dbReference>
<feature type="coiled-coil region" evidence="1">
    <location>
        <begin position="160"/>
        <end position="187"/>
    </location>
</feature>
<feature type="compositionally biased region" description="Polar residues" evidence="2">
    <location>
        <begin position="307"/>
        <end position="319"/>
    </location>
</feature>
<dbReference type="Proteomes" id="UP000886611">
    <property type="component" value="Unassembled WGS sequence"/>
</dbReference>
<dbReference type="PANTHER" id="PTHR15286:SF10">
    <property type="entry name" value="RAS ASSOCIATION DOMAIN-CONTAINING PROTEIN 9"/>
    <property type="match status" value="1"/>
</dbReference>
<evidence type="ECO:0000256" key="2">
    <source>
        <dbReference type="SAM" id="MobiDB-lite"/>
    </source>
</evidence>
<dbReference type="InterPro" id="IPR033593">
    <property type="entry name" value="N-RASSF"/>
</dbReference>
<feature type="non-terminal residue" evidence="3">
    <location>
        <position position="1"/>
    </location>
</feature>
<reference evidence="3 4" key="1">
    <citation type="journal article" date="2021" name="Cell">
        <title>Tracing the genetic footprints of vertebrate landing in non-teleost ray-finned fishes.</title>
        <authorList>
            <person name="Bi X."/>
            <person name="Wang K."/>
            <person name="Yang L."/>
            <person name="Pan H."/>
            <person name="Jiang H."/>
            <person name="Wei Q."/>
            <person name="Fang M."/>
            <person name="Yu H."/>
            <person name="Zhu C."/>
            <person name="Cai Y."/>
            <person name="He Y."/>
            <person name="Gan X."/>
            <person name="Zeng H."/>
            <person name="Yu D."/>
            <person name="Zhu Y."/>
            <person name="Jiang H."/>
            <person name="Qiu Q."/>
            <person name="Yang H."/>
            <person name="Zhang Y.E."/>
            <person name="Wang W."/>
            <person name="Zhu M."/>
            <person name="He S."/>
            <person name="Zhang G."/>
        </authorList>
    </citation>
    <scope>NUCLEOTIDE SEQUENCE [LARGE SCALE GENOMIC DNA]</scope>
    <source>
        <strain evidence="3">Bchr_013</strain>
    </source>
</reference>
<protein>
    <submittedName>
        <fullName evidence="3">RASF9 protein</fullName>
    </submittedName>
</protein>
<dbReference type="PANTHER" id="PTHR15286">
    <property type="entry name" value="RAS-ASSOCIATING DOMAIN CONTAINING PROTEIN"/>
    <property type="match status" value="1"/>
</dbReference>
<organism evidence="3 4">
    <name type="scientific">Polypterus senegalus</name>
    <name type="common">Senegal bichir</name>
    <dbReference type="NCBI Taxonomy" id="55291"/>
    <lineage>
        <taxon>Eukaryota</taxon>
        <taxon>Metazoa</taxon>
        <taxon>Chordata</taxon>
        <taxon>Craniata</taxon>
        <taxon>Vertebrata</taxon>
        <taxon>Euteleostomi</taxon>
        <taxon>Actinopterygii</taxon>
        <taxon>Polypteriformes</taxon>
        <taxon>Polypteridae</taxon>
        <taxon>Polypterus</taxon>
    </lineage>
</organism>
<gene>
    <name evidence="3" type="primary">Rassf9</name>
    <name evidence="3" type="ORF">GTO96_0021698</name>
</gene>
<comment type="caution">
    <text evidence="3">The sequence shown here is derived from an EMBL/GenBank/DDBJ whole genome shotgun (WGS) entry which is preliminary data.</text>
</comment>